<evidence type="ECO:0000313" key="2">
    <source>
        <dbReference type="EMBL" id="GLX78021.1"/>
    </source>
</evidence>
<reference evidence="2 3" key="1">
    <citation type="submission" date="2023-03" db="EMBL/GenBank/DDBJ databases">
        <title>Draft genome sequence of Thalassotalea insulae KCTC 62186T.</title>
        <authorList>
            <person name="Sawabe T."/>
        </authorList>
    </citation>
    <scope>NUCLEOTIDE SEQUENCE [LARGE SCALE GENOMIC DNA]</scope>
    <source>
        <strain evidence="2 3">KCTC 62186</strain>
    </source>
</reference>
<gene>
    <name evidence="2" type="ORF">tinsulaeT_13610</name>
</gene>
<sequence>MKKLLKILSLITFMFSFELIAESNLPKVSEKPLAMMQKLSILSGKWLARTDITEDNGKSWQQGKPKLVEFSFKQRGMLLEEMPIDIDKQGFHMQTYISYDQYRDVFRKAAIDDVWGIMDLYQGKIIDNQLVLDNLDAETFFPIGPNTWRGFRLTLELKANNRWLYIDKTDDKGSSWQPAFRVYYQKIKN</sequence>
<comment type="caution">
    <text evidence="2">The sequence shown here is derived from an EMBL/GenBank/DDBJ whole genome shotgun (WGS) entry which is preliminary data.</text>
</comment>
<dbReference type="Proteomes" id="UP001157186">
    <property type="component" value="Unassembled WGS sequence"/>
</dbReference>
<proteinExistence type="predicted"/>
<dbReference type="RefSeq" id="WP_284243916.1">
    <property type="nucleotide sequence ID" value="NZ_BSST01000001.1"/>
</dbReference>
<feature type="signal peptide" evidence="1">
    <location>
        <begin position="1"/>
        <end position="21"/>
    </location>
</feature>
<keyword evidence="1" id="KW-0732">Signal</keyword>
<dbReference type="EMBL" id="BSST01000001">
    <property type="protein sequence ID" value="GLX78021.1"/>
    <property type="molecule type" value="Genomic_DNA"/>
</dbReference>
<evidence type="ECO:0000313" key="3">
    <source>
        <dbReference type="Proteomes" id="UP001157186"/>
    </source>
</evidence>
<accession>A0ABQ6GV32</accession>
<organism evidence="2 3">
    <name type="scientific">Thalassotalea insulae</name>
    <dbReference type="NCBI Taxonomy" id="2056778"/>
    <lineage>
        <taxon>Bacteria</taxon>
        <taxon>Pseudomonadati</taxon>
        <taxon>Pseudomonadota</taxon>
        <taxon>Gammaproteobacteria</taxon>
        <taxon>Alteromonadales</taxon>
        <taxon>Colwelliaceae</taxon>
        <taxon>Thalassotalea</taxon>
    </lineage>
</organism>
<feature type="chain" id="PRO_5046181758" description="DUF1579 domain-containing protein" evidence="1">
    <location>
        <begin position="22"/>
        <end position="189"/>
    </location>
</feature>
<keyword evidence="3" id="KW-1185">Reference proteome</keyword>
<evidence type="ECO:0000256" key="1">
    <source>
        <dbReference type="SAM" id="SignalP"/>
    </source>
</evidence>
<name>A0ABQ6GV32_9GAMM</name>
<evidence type="ECO:0008006" key="4">
    <source>
        <dbReference type="Google" id="ProtNLM"/>
    </source>
</evidence>
<protein>
    <recommendedName>
        <fullName evidence="4">DUF1579 domain-containing protein</fullName>
    </recommendedName>
</protein>